<name>A0A3S5AN27_9PLAT</name>
<dbReference type="Proteomes" id="UP000784294">
    <property type="component" value="Unassembled WGS sequence"/>
</dbReference>
<dbReference type="GO" id="GO:0005267">
    <property type="term" value="F:potassium channel activity"/>
    <property type="evidence" value="ECO:0007669"/>
    <property type="project" value="UniProtKB-KW"/>
</dbReference>
<evidence type="ECO:0000256" key="11">
    <source>
        <dbReference type="ARBA" id="ARBA00023303"/>
    </source>
</evidence>
<evidence type="ECO:0000256" key="12">
    <source>
        <dbReference type="SAM" id="MobiDB-lite"/>
    </source>
</evidence>
<dbReference type="AlphaFoldDB" id="A0A3S5AN27"/>
<keyword evidence="9" id="KW-0406">Ion transport</keyword>
<dbReference type="GO" id="GO:0016020">
    <property type="term" value="C:membrane"/>
    <property type="evidence" value="ECO:0007669"/>
    <property type="project" value="InterPro"/>
</dbReference>
<evidence type="ECO:0000313" key="14">
    <source>
        <dbReference type="Proteomes" id="UP000784294"/>
    </source>
</evidence>
<keyword evidence="7" id="KW-0630">Potassium</keyword>
<feature type="region of interest" description="Disordered" evidence="12">
    <location>
        <begin position="166"/>
        <end position="254"/>
    </location>
</feature>
<protein>
    <submittedName>
        <fullName evidence="13">Uncharacterized protein</fullName>
    </submittedName>
</protein>
<dbReference type="PANTHER" id="PTHR12454:SF11">
    <property type="entry name" value="GH25683P"/>
    <property type="match status" value="1"/>
</dbReference>
<evidence type="ECO:0000256" key="8">
    <source>
        <dbReference type="ARBA" id="ARBA00022989"/>
    </source>
</evidence>
<dbReference type="GO" id="GO:0042802">
    <property type="term" value="F:identical protein binding"/>
    <property type="evidence" value="ECO:0007669"/>
    <property type="project" value="InterPro"/>
</dbReference>
<keyword evidence="3" id="KW-0813">Transport</keyword>
<evidence type="ECO:0000256" key="1">
    <source>
        <dbReference type="ARBA" id="ARBA00004127"/>
    </source>
</evidence>
<feature type="compositionally biased region" description="Polar residues" evidence="12">
    <location>
        <begin position="180"/>
        <end position="206"/>
    </location>
</feature>
<comment type="caution">
    <text evidence="13">The sequence shown here is derived from an EMBL/GenBank/DDBJ whole genome shotgun (WGS) entry which is preliminary data.</text>
</comment>
<comment type="subcellular location">
    <subcellularLocation>
        <location evidence="1">Endomembrane system</location>
        <topology evidence="1">Multi-pass membrane protein</topology>
    </subcellularLocation>
</comment>
<dbReference type="OrthoDB" id="195817at2759"/>
<evidence type="ECO:0000256" key="7">
    <source>
        <dbReference type="ARBA" id="ARBA00022958"/>
    </source>
</evidence>
<reference evidence="13" key="1">
    <citation type="submission" date="2018-11" db="EMBL/GenBank/DDBJ databases">
        <authorList>
            <consortium name="Pathogen Informatics"/>
        </authorList>
    </citation>
    <scope>NUCLEOTIDE SEQUENCE</scope>
</reference>
<keyword evidence="4" id="KW-0633">Potassium transport</keyword>
<keyword evidence="5" id="KW-0812">Transmembrane</keyword>
<organism evidence="13 14">
    <name type="scientific">Protopolystoma xenopodis</name>
    <dbReference type="NCBI Taxonomy" id="117903"/>
    <lineage>
        <taxon>Eukaryota</taxon>
        <taxon>Metazoa</taxon>
        <taxon>Spiralia</taxon>
        <taxon>Lophotrochozoa</taxon>
        <taxon>Platyhelminthes</taxon>
        <taxon>Monogenea</taxon>
        <taxon>Polyopisthocotylea</taxon>
        <taxon>Polystomatidea</taxon>
        <taxon>Polystomatidae</taxon>
        <taxon>Protopolystoma</taxon>
    </lineage>
</organism>
<keyword evidence="10" id="KW-0472">Membrane</keyword>
<evidence type="ECO:0000256" key="10">
    <source>
        <dbReference type="ARBA" id="ARBA00023136"/>
    </source>
</evidence>
<evidence type="ECO:0000256" key="5">
    <source>
        <dbReference type="ARBA" id="ARBA00022692"/>
    </source>
</evidence>
<feature type="compositionally biased region" description="Polar residues" evidence="12">
    <location>
        <begin position="227"/>
        <end position="237"/>
    </location>
</feature>
<dbReference type="GO" id="GO:0012505">
    <property type="term" value="C:endomembrane system"/>
    <property type="evidence" value="ECO:0007669"/>
    <property type="project" value="UniProtKB-SubCell"/>
</dbReference>
<evidence type="ECO:0000256" key="4">
    <source>
        <dbReference type="ARBA" id="ARBA00022538"/>
    </source>
</evidence>
<keyword evidence="6" id="KW-0631">Potassium channel</keyword>
<keyword evidence="14" id="KW-1185">Reference proteome</keyword>
<dbReference type="InterPro" id="IPR007866">
    <property type="entry name" value="TRIC_channel"/>
</dbReference>
<evidence type="ECO:0000256" key="6">
    <source>
        <dbReference type="ARBA" id="ARBA00022826"/>
    </source>
</evidence>
<dbReference type="PANTHER" id="PTHR12454">
    <property type="entry name" value="TRIMERIC INTRACELLULAR CATION CHANNEL"/>
    <property type="match status" value="1"/>
</dbReference>
<proteinExistence type="inferred from homology"/>
<dbReference type="EMBL" id="CAAALY010047493">
    <property type="protein sequence ID" value="VEL20664.1"/>
    <property type="molecule type" value="Genomic_DNA"/>
</dbReference>
<evidence type="ECO:0000256" key="9">
    <source>
        <dbReference type="ARBA" id="ARBA00023065"/>
    </source>
</evidence>
<evidence type="ECO:0000256" key="2">
    <source>
        <dbReference type="ARBA" id="ARBA00005766"/>
    </source>
</evidence>
<evidence type="ECO:0000313" key="13">
    <source>
        <dbReference type="EMBL" id="VEL20664.1"/>
    </source>
</evidence>
<sequence length="254" mass="26757">MLMCFAGSILVDFITGSPIFACFDDHVSLLTATLVWYVTLFFDTQVPVALSCVYLHCAGYCEMKMLERLICGVWLPASTEFLHPTFTTKISAIASVIFYINSMDLIPLPDNQLYLAVALTLVYFRMTMIILGLKDFFVPLENIFCTIAFGGMVDALRVALAGSSKSISNVSSGPPGPGSTDITSTGMPSAGSSMDSANNPISTSNFGGASGLGSSGTTSTSLASSARGTPQSSSNINGYAATSAGSHQVDKKRD</sequence>
<evidence type="ECO:0000256" key="3">
    <source>
        <dbReference type="ARBA" id="ARBA00022448"/>
    </source>
</evidence>
<gene>
    <name evidence="13" type="ORF">PXEA_LOCUS14104</name>
</gene>
<feature type="compositionally biased region" description="Low complexity" evidence="12">
    <location>
        <begin position="215"/>
        <end position="226"/>
    </location>
</feature>
<comment type="similarity">
    <text evidence="2">Belongs to the TMEM38 family.</text>
</comment>
<dbReference type="Pfam" id="PF05197">
    <property type="entry name" value="TRIC"/>
    <property type="match status" value="2"/>
</dbReference>
<keyword evidence="11" id="KW-0407">Ion channel</keyword>
<keyword evidence="8" id="KW-1133">Transmembrane helix</keyword>
<accession>A0A3S5AN27</accession>